<evidence type="ECO:0000259" key="8">
    <source>
        <dbReference type="Pfam" id="PF06747"/>
    </source>
</evidence>
<gene>
    <name evidence="9" type="ORF">B0T16DRAFT_456378</name>
</gene>
<evidence type="ECO:0000313" key="10">
    <source>
        <dbReference type="Proteomes" id="UP001174936"/>
    </source>
</evidence>
<dbReference type="EMBL" id="JAULSV010000003">
    <property type="protein sequence ID" value="KAK0648928.1"/>
    <property type="molecule type" value="Genomic_DNA"/>
</dbReference>
<evidence type="ECO:0000256" key="7">
    <source>
        <dbReference type="SAM" id="MobiDB-lite"/>
    </source>
</evidence>
<dbReference type="InterPro" id="IPR051040">
    <property type="entry name" value="COX23"/>
</dbReference>
<accession>A0AA39YA94</accession>
<keyword evidence="10" id="KW-1185">Reference proteome</keyword>
<evidence type="ECO:0000256" key="3">
    <source>
        <dbReference type="ARBA" id="ARBA00023128"/>
    </source>
</evidence>
<name>A0AA39YA94_9PEZI</name>
<evidence type="ECO:0000256" key="1">
    <source>
        <dbReference type="ARBA" id="ARBA00003875"/>
    </source>
</evidence>
<protein>
    <recommendedName>
        <fullName evidence="6">Cytochrome c oxidase-assembly factor COX23, mitochondrial</fullName>
    </recommendedName>
</protein>
<feature type="compositionally biased region" description="Basic and acidic residues" evidence="7">
    <location>
        <begin position="8"/>
        <end position="21"/>
    </location>
</feature>
<dbReference type="Pfam" id="PF06747">
    <property type="entry name" value="CHCH"/>
    <property type="match status" value="1"/>
</dbReference>
<organism evidence="9 10">
    <name type="scientific">Cercophora newfieldiana</name>
    <dbReference type="NCBI Taxonomy" id="92897"/>
    <lineage>
        <taxon>Eukaryota</taxon>
        <taxon>Fungi</taxon>
        <taxon>Dikarya</taxon>
        <taxon>Ascomycota</taxon>
        <taxon>Pezizomycotina</taxon>
        <taxon>Sordariomycetes</taxon>
        <taxon>Sordariomycetidae</taxon>
        <taxon>Sordariales</taxon>
        <taxon>Lasiosphaeriaceae</taxon>
        <taxon>Cercophora</taxon>
    </lineage>
</organism>
<dbReference type="PANTHER" id="PTHR46811:SF1">
    <property type="entry name" value="COILED-COIL-HELIX-COILED-COIL-HELIX DOMAIN-CONTAINING PROTEIN 7"/>
    <property type="match status" value="1"/>
</dbReference>
<proteinExistence type="inferred from homology"/>
<evidence type="ECO:0000256" key="5">
    <source>
        <dbReference type="ARBA" id="ARBA00038264"/>
    </source>
</evidence>
<dbReference type="SUPFAM" id="SSF47072">
    <property type="entry name" value="Cysteine alpha-hairpin motif"/>
    <property type="match status" value="1"/>
</dbReference>
<dbReference type="GO" id="GO:0033108">
    <property type="term" value="P:mitochondrial respiratory chain complex assembly"/>
    <property type="evidence" value="ECO:0007669"/>
    <property type="project" value="TreeGrafter"/>
</dbReference>
<comment type="similarity">
    <text evidence="5">Belongs to the COX23 family.</text>
</comment>
<comment type="subcellular location">
    <subcellularLocation>
        <location evidence="2">Mitochondrion intermembrane space</location>
    </subcellularLocation>
</comment>
<dbReference type="InterPro" id="IPR009069">
    <property type="entry name" value="Cys_alpha_HP_mot_SF"/>
</dbReference>
<comment type="function">
    <text evidence="1">Required for the assembly of cytochrome c oxidase.</text>
</comment>
<evidence type="ECO:0000256" key="2">
    <source>
        <dbReference type="ARBA" id="ARBA00004569"/>
    </source>
</evidence>
<reference evidence="9" key="1">
    <citation type="submission" date="2023-06" db="EMBL/GenBank/DDBJ databases">
        <title>Genome-scale phylogeny and comparative genomics of the fungal order Sordariales.</title>
        <authorList>
            <consortium name="Lawrence Berkeley National Laboratory"/>
            <person name="Hensen N."/>
            <person name="Bonometti L."/>
            <person name="Westerberg I."/>
            <person name="Brannstrom I.O."/>
            <person name="Guillou S."/>
            <person name="Cros-Aarteil S."/>
            <person name="Calhoun S."/>
            <person name="Haridas S."/>
            <person name="Kuo A."/>
            <person name="Mondo S."/>
            <person name="Pangilinan J."/>
            <person name="Riley R."/>
            <person name="Labutti K."/>
            <person name="Andreopoulos B."/>
            <person name="Lipzen A."/>
            <person name="Chen C."/>
            <person name="Yanf M."/>
            <person name="Daum C."/>
            <person name="Ng V."/>
            <person name="Clum A."/>
            <person name="Steindorff A."/>
            <person name="Ohm R."/>
            <person name="Martin F."/>
            <person name="Silar P."/>
            <person name="Natvig D."/>
            <person name="Lalanne C."/>
            <person name="Gautier V."/>
            <person name="Ament-Velasquez S.L."/>
            <person name="Kruys A."/>
            <person name="Hutchinson M.I."/>
            <person name="Powell A.J."/>
            <person name="Barry K."/>
            <person name="Miller A.N."/>
            <person name="Grigoriev I.V."/>
            <person name="Debuchy R."/>
            <person name="Gladieux P."/>
            <person name="Thoren M.H."/>
            <person name="Johannesson H."/>
        </authorList>
    </citation>
    <scope>NUCLEOTIDE SEQUENCE</scope>
    <source>
        <strain evidence="9">SMH2532-1</strain>
    </source>
</reference>
<dbReference type="GO" id="GO:0005758">
    <property type="term" value="C:mitochondrial intermembrane space"/>
    <property type="evidence" value="ECO:0007669"/>
    <property type="project" value="UniProtKB-SubCell"/>
</dbReference>
<feature type="region of interest" description="Disordered" evidence="7">
    <location>
        <begin position="1"/>
        <end position="21"/>
    </location>
</feature>
<evidence type="ECO:0000256" key="4">
    <source>
        <dbReference type="ARBA" id="ARBA00023157"/>
    </source>
</evidence>
<dbReference type="Proteomes" id="UP001174936">
    <property type="component" value="Unassembled WGS sequence"/>
</dbReference>
<keyword evidence="3" id="KW-0496">Mitochondrion</keyword>
<evidence type="ECO:0000313" key="9">
    <source>
        <dbReference type="EMBL" id="KAK0648928.1"/>
    </source>
</evidence>
<dbReference type="PANTHER" id="PTHR46811">
    <property type="entry name" value="COILED-COIL-HELIX-COILED-COIL-HELIX DOMAIN-CONTAINING PROTEIN 7"/>
    <property type="match status" value="1"/>
</dbReference>
<sequence>MASTGDNSTEKDPWNAETKAKFKSKNRSEFLDPCQESASRSIQCLRRNDGDRSMCQDYFQAYRDCKKLWTDKRNEEKKKLVTF</sequence>
<dbReference type="AlphaFoldDB" id="A0AA39YA94"/>
<feature type="domain" description="CHCH" evidence="8">
    <location>
        <begin position="34"/>
        <end position="67"/>
    </location>
</feature>
<keyword evidence="4" id="KW-1015">Disulfide bond</keyword>
<dbReference type="InterPro" id="IPR010625">
    <property type="entry name" value="CHCH"/>
</dbReference>
<dbReference type="Gene3D" id="1.10.287.1130">
    <property type="entry name" value="CytochromE C oxidase copper chaperone"/>
    <property type="match status" value="1"/>
</dbReference>
<comment type="caution">
    <text evidence="9">The sequence shown here is derived from an EMBL/GenBank/DDBJ whole genome shotgun (WGS) entry which is preliminary data.</text>
</comment>
<dbReference type="PROSITE" id="PS51808">
    <property type="entry name" value="CHCH"/>
    <property type="match status" value="1"/>
</dbReference>
<evidence type="ECO:0000256" key="6">
    <source>
        <dbReference type="ARBA" id="ARBA00041104"/>
    </source>
</evidence>